<dbReference type="InterPro" id="IPR011990">
    <property type="entry name" value="TPR-like_helical_dom_sf"/>
</dbReference>
<dbReference type="EMBL" id="JBHLWO010000001">
    <property type="protein sequence ID" value="MFC0317202.1"/>
    <property type="molecule type" value="Genomic_DNA"/>
</dbReference>
<evidence type="ECO:0000256" key="3">
    <source>
        <dbReference type="ARBA" id="ARBA00022729"/>
    </source>
</evidence>
<accession>A0ABV6HE89</accession>
<gene>
    <name evidence="9" type="ORF">ACFFI0_02730</name>
</gene>
<dbReference type="InterPro" id="IPR033985">
    <property type="entry name" value="SusD-like_N"/>
</dbReference>
<evidence type="ECO:0000256" key="6">
    <source>
        <dbReference type="SAM" id="MobiDB-lite"/>
    </source>
</evidence>
<feature type="domain" description="RagB/SusD" evidence="7">
    <location>
        <begin position="343"/>
        <end position="469"/>
    </location>
</feature>
<reference evidence="9 10" key="1">
    <citation type="submission" date="2024-09" db="EMBL/GenBank/DDBJ databases">
        <authorList>
            <person name="Sun Q."/>
            <person name="Mori K."/>
        </authorList>
    </citation>
    <scope>NUCLEOTIDE SEQUENCE [LARGE SCALE GENOMIC DNA]</scope>
    <source>
        <strain evidence="9 10">CCM 7765</strain>
    </source>
</reference>
<evidence type="ECO:0000313" key="9">
    <source>
        <dbReference type="EMBL" id="MFC0317202.1"/>
    </source>
</evidence>
<feature type="region of interest" description="Disordered" evidence="6">
    <location>
        <begin position="448"/>
        <end position="469"/>
    </location>
</feature>
<comment type="caution">
    <text evidence="9">The sequence shown here is derived from an EMBL/GenBank/DDBJ whole genome shotgun (WGS) entry which is preliminary data.</text>
</comment>
<keyword evidence="3" id="KW-0732">Signal</keyword>
<feature type="domain" description="SusD-like N-terminal" evidence="8">
    <location>
        <begin position="24"/>
        <end position="232"/>
    </location>
</feature>
<feature type="compositionally biased region" description="Polar residues" evidence="6">
    <location>
        <begin position="457"/>
        <end position="469"/>
    </location>
</feature>
<comment type="subcellular location">
    <subcellularLocation>
        <location evidence="1">Cell outer membrane</location>
    </subcellularLocation>
</comment>
<dbReference type="Gene3D" id="1.25.40.390">
    <property type="match status" value="1"/>
</dbReference>
<dbReference type="RefSeq" id="WP_130854776.1">
    <property type="nucleotide sequence ID" value="NZ_JBHLWO010000001.1"/>
</dbReference>
<keyword evidence="4" id="KW-0472">Membrane</keyword>
<dbReference type="Pfam" id="PF14322">
    <property type="entry name" value="SusD-like_3"/>
    <property type="match status" value="1"/>
</dbReference>
<evidence type="ECO:0000256" key="2">
    <source>
        <dbReference type="ARBA" id="ARBA00006275"/>
    </source>
</evidence>
<dbReference type="Pfam" id="PF07980">
    <property type="entry name" value="SusD_RagB"/>
    <property type="match status" value="1"/>
</dbReference>
<name>A0ABV6HE89_9SPHI</name>
<evidence type="ECO:0000256" key="4">
    <source>
        <dbReference type="ARBA" id="ARBA00023136"/>
    </source>
</evidence>
<evidence type="ECO:0000256" key="1">
    <source>
        <dbReference type="ARBA" id="ARBA00004442"/>
    </source>
</evidence>
<protein>
    <submittedName>
        <fullName evidence="9">RagB/SusD family nutrient uptake outer membrane protein</fullName>
    </submittedName>
</protein>
<proteinExistence type="inferred from homology"/>
<comment type="similarity">
    <text evidence="2">Belongs to the SusD family.</text>
</comment>
<evidence type="ECO:0000313" key="10">
    <source>
        <dbReference type="Proteomes" id="UP001589774"/>
    </source>
</evidence>
<dbReference type="CDD" id="cd08977">
    <property type="entry name" value="SusD"/>
    <property type="match status" value="1"/>
</dbReference>
<keyword evidence="10" id="KW-1185">Reference proteome</keyword>
<organism evidence="9 10">
    <name type="scientific">Olivibacter oleidegradans</name>
    <dbReference type="NCBI Taxonomy" id="760123"/>
    <lineage>
        <taxon>Bacteria</taxon>
        <taxon>Pseudomonadati</taxon>
        <taxon>Bacteroidota</taxon>
        <taxon>Sphingobacteriia</taxon>
        <taxon>Sphingobacteriales</taxon>
        <taxon>Sphingobacteriaceae</taxon>
        <taxon>Olivibacter</taxon>
    </lineage>
</organism>
<evidence type="ECO:0000256" key="5">
    <source>
        <dbReference type="ARBA" id="ARBA00023237"/>
    </source>
</evidence>
<dbReference type="InterPro" id="IPR012944">
    <property type="entry name" value="SusD_RagB_dom"/>
</dbReference>
<evidence type="ECO:0000259" key="7">
    <source>
        <dbReference type="Pfam" id="PF07980"/>
    </source>
</evidence>
<evidence type="ECO:0000259" key="8">
    <source>
        <dbReference type="Pfam" id="PF14322"/>
    </source>
</evidence>
<keyword evidence="5" id="KW-0998">Cell outer membrane</keyword>
<dbReference type="PROSITE" id="PS51257">
    <property type="entry name" value="PROKAR_LIPOPROTEIN"/>
    <property type="match status" value="1"/>
</dbReference>
<dbReference type="SUPFAM" id="SSF48452">
    <property type="entry name" value="TPR-like"/>
    <property type="match status" value="1"/>
</dbReference>
<sequence length="469" mass="52086">MKIRYIYLTFAMLVFLSACEKKLDLLPQQDLTEELVFSSPETTLSALRGVYSTTQTLEFYGSMPQVIADYMADNVDFIGTFPTLQQLNDFASVSTNSSVYDVWEIHYQVITRANKVIANVPNVEGLSDELKAQYIAEAKFLRALAYFQLVNFFAQPFQVSNGNNLGVPLVLEDFTGEVTYPSRSSLNEVHAQILKDLEEAVPALPSSYESASDTRGRATKGAAYALLSRLYLYREEWAQVVEAANNTLEQGIYDLAADFSFYNGNTSEDVFTIQNSATDNGRTGAGGWASYYMPASAGGRGDAPFSQSLIQAFEAEPGDKRFNLKIEGQTAGIDYFFNNKFPDAVNNSDNSPVIRTTEVYLNLAEALAHLSTTPDVQAIDILNNRIRRRAGLGPKSVLTQNELINALLLERRKELAFEGHRRMDMLRNRQNLRGGQASAAFGAPKTILPIPQREIDNNPSLQGQQNEGY</sequence>
<dbReference type="Proteomes" id="UP001589774">
    <property type="component" value="Unassembled WGS sequence"/>
</dbReference>